<feature type="domain" description="Protein kinase" evidence="3">
    <location>
        <begin position="1"/>
        <end position="187"/>
    </location>
</feature>
<dbReference type="CDD" id="cd00037">
    <property type="entry name" value="CLECT"/>
    <property type="match status" value="1"/>
</dbReference>
<protein>
    <submittedName>
        <fullName evidence="5">Serine/threonine-protein kinase NLK</fullName>
    </submittedName>
</protein>
<dbReference type="SUPFAM" id="SSF56436">
    <property type="entry name" value="C-type lectin-like"/>
    <property type="match status" value="2"/>
</dbReference>
<name>A0A194RNF5_PAPMA</name>
<dbReference type="Pfam" id="PF00059">
    <property type="entry name" value="Lectin_C"/>
    <property type="match status" value="1"/>
</dbReference>
<evidence type="ECO:0000259" key="3">
    <source>
        <dbReference type="PROSITE" id="PS50011"/>
    </source>
</evidence>
<dbReference type="GO" id="GO:0004672">
    <property type="term" value="F:protein kinase activity"/>
    <property type="evidence" value="ECO:0007669"/>
    <property type="project" value="InterPro"/>
</dbReference>
<keyword evidence="6" id="KW-1185">Reference proteome</keyword>
<dbReference type="InParanoid" id="A0A194RNF5"/>
<dbReference type="PANTHER" id="PTHR24055">
    <property type="entry name" value="MITOGEN-ACTIVATED PROTEIN KINASE"/>
    <property type="match status" value="1"/>
</dbReference>
<dbReference type="InterPro" id="IPR016187">
    <property type="entry name" value="CTDL_fold"/>
</dbReference>
<evidence type="ECO:0000313" key="5">
    <source>
        <dbReference type="EMBL" id="KPJ19042.1"/>
    </source>
</evidence>
<dbReference type="Gene3D" id="3.10.100.10">
    <property type="entry name" value="Mannose-Binding Protein A, subunit A"/>
    <property type="match status" value="2"/>
</dbReference>
<dbReference type="PROSITE" id="PS50041">
    <property type="entry name" value="C_TYPE_LECTIN_2"/>
    <property type="match status" value="1"/>
</dbReference>
<dbReference type="Pfam" id="PF00069">
    <property type="entry name" value="Pkinase"/>
    <property type="match status" value="1"/>
</dbReference>
<keyword evidence="5" id="KW-0418">Kinase</keyword>
<sequence>MLHSISIRSPGLKYLHSARILHRDIKPGNLLVNSNCVLKICDFGLARVEEPDVTKNMTQEVVTQYYRAPEILMGANHYTAAVDVWSVGCIFGELLGRRILFQAQSPVQQLELITELLGTPSLEDMRHACAGARAHMLRRAPRPPALAALYTLSVQATHEAVHLLAQMLVFDPSKRISVVDALAHPYLEEGRLRYHSCMCKCCYSAPPAARHYSPDLEPAAPHAFHDAWERKLTTVHQVKALATASPRHKQYRTDYEYNSKTDAFYKLHIATATDNEAKSRCQEEGAELMTISSQDDVVQVHKMLKQFPDIGNYVLVASDGLQHESAEEPPLIYMEDPEWSETSRGQCNVVTREGIVETSNCVNKLPFMCKIKSIDVIYDPRCKVYSSGMLVVFRTCDCNVTERISQTAAPWNRAYLECHAVGAHLVIINSQSERTQLFKVMNAAPRVATSAASWFILAGIRATDANNTRIFKTIFNQTLEEAGFAEWSPGEPNNASESEKCGSIFLNDAKYNDVDCSQQFAYMCETEI</sequence>
<keyword evidence="1" id="KW-0547">Nucleotide-binding</keyword>
<dbReference type="InterPro" id="IPR050117">
    <property type="entry name" value="MAPK"/>
</dbReference>
<keyword evidence="5" id="KW-0808">Transferase</keyword>
<dbReference type="PROSITE" id="PS00108">
    <property type="entry name" value="PROTEIN_KINASE_ST"/>
    <property type="match status" value="1"/>
</dbReference>
<dbReference type="InterPro" id="IPR001304">
    <property type="entry name" value="C-type_lectin-like"/>
</dbReference>
<evidence type="ECO:0000259" key="4">
    <source>
        <dbReference type="PROSITE" id="PS50041"/>
    </source>
</evidence>
<accession>A0A194RNF5</accession>
<dbReference type="Gene3D" id="1.10.510.10">
    <property type="entry name" value="Transferase(Phosphotransferase) domain 1"/>
    <property type="match status" value="1"/>
</dbReference>
<gene>
    <name evidence="5" type="ORF">RR48_12553</name>
</gene>
<evidence type="ECO:0000313" key="6">
    <source>
        <dbReference type="Proteomes" id="UP000053240"/>
    </source>
</evidence>
<dbReference type="SMART" id="SM00034">
    <property type="entry name" value="CLECT"/>
    <property type="match status" value="2"/>
</dbReference>
<dbReference type="InterPro" id="IPR008271">
    <property type="entry name" value="Ser/Thr_kinase_AS"/>
</dbReference>
<dbReference type="InterPro" id="IPR011009">
    <property type="entry name" value="Kinase-like_dom_sf"/>
</dbReference>
<proteinExistence type="predicted"/>
<keyword evidence="2" id="KW-0067">ATP-binding</keyword>
<reference evidence="5 6" key="1">
    <citation type="journal article" date="2015" name="Nat. Commun.">
        <title>Outbred genome sequencing and CRISPR/Cas9 gene editing in butterflies.</title>
        <authorList>
            <person name="Li X."/>
            <person name="Fan D."/>
            <person name="Zhang W."/>
            <person name="Liu G."/>
            <person name="Zhang L."/>
            <person name="Zhao L."/>
            <person name="Fang X."/>
            <person name="Chen L."/>
            <person name="Dong Y."/>
            <person name="Chen Y."/>
            <person name="Ding Y."/>
            <person name="Zhao R."/>
            <person name="Feng M."/>
            <person name="Zhu Y."/>
            <person name="Feng Y."/>
            <person name="Jiang X."/>
            <person name="Zhu D."/>
            <person name="Xiang H."/>
            <person name="Feng X."/>
            <person name="Li S."/>
            <person name="Wang J."/>
            <person name="Zhang G."/>
            <person name="Kronforst M.R."/>
            <person name="Wang W."/>
        </authorList>
    </citation>
    <scope>NUCLEOTIDE SEQUENCE [LARGE SCALE GENOMIC DNA]</scope>
    <source>
        <strain evidence="5">Ya'a_city_454_Pm</strain>
        <tissue evidence="5">Whole body</tissue>
    </source>
</reference>
<dbReference type="InterPro" id="IPR016186">
    <property type="entry name" value="C-type_lectin-like/link_sf"/>
</dbReference>
<feature type="domain" description="C-type lectin" evidence="4">
    <location>
        <begin position="411"/>
        <end position="525"/>
    </location>
</feature>
<dbReference type="AlphaFoldDB" id="A0A194RNF5"/>
<dbReference type="Proteomes" id="UP000053240">
    <property type="component" value="Unassembled WGS sequence"/>
</dbReference>
<organism evidence="5 6">
    <name type="scientific">Papilio machaon</name>
    <name type="common">Old World swallowtail butterfly</name>
    <dbReference type="NCBI Taxonomy" id="76193"/>
    <lineage>
        <taxon>Eukaryota</taxon>
        <taxon>Metazoa</taxon>
        <taxon>Ecdysozoa</taxon>
        <taxon>Arthropoda</taxon>
        <taxon>Hexapoda</taxon>
        <taxon>Insecta</taxon>
        <taxon>Pterygota</taxon>
        <taxon>Neoptera</taxon>
        <taxon>Endopterygota</taxon>
        <taxon>Lepidoptera</taxon>
        <taxon>Glossata</taxon>
        <taxon>Ditrysia</taxon>
        <taxon>Papilionoidea</taxon>
        <taxon>Papilionidae</taxon>
        <taxon>Papilioninae</taxon>
        <taxon>Papilio</taxon>
    </lineage>
</organism>
<dbReference type="SMART" id="SM00220">
    <property type="entry name" value="S_TKc"/>
    <property type="match status" value="1"/>
</dbReference>
<evidence type="ECO:0000256" key="2">
    <source>
        <dbReference type="ARBA" id="ARBA00022840"/>
    </source>
</evidence>
<evidence type="ECO:0000256" key="1">
    <source>
        <dbReference type="ARBA" id="ARBA00022741"/>
    </source>
</evidence>
<dbReference type="GO" id="GO:0005524">
    <property type="term" value="F:ATP binding"/>
    <property type="evidence" value="ECO:0007669"/>
    <property type="project" value="UniProtKB-KW"/>
</dbReference>
<dbReference type="FunFam" id="1.10.510.10:FF:002455">
    <property type="match status" value="1"/>
</dbReference>
<dbReference type="STRING" id="76193.A0A194RNF5"/>
<dbReference type="InterPro" id="IPR000719">
    <property type="entry name" value="Prot_kinase_dom"/>
</dbReference>
<dbReference type="EMBL" id="KQ459984">
    <property type="protein sequence ID" value="KPJ19042.1"/>
    <property type="molecule type" value="Genomic_DNA"/>
</dbReference>
<dbReference type="PROSITE" id="PS50011">
    <property type="entry name" value="PROTEIN_KINASE_DOM"/>
    <property type="match status" value="1"/>
</dbReference>
<dbReference type="SUPFAM" id="SSF56112">
    <property type="entry name" value="Protein kinase-like (PK-like)"/>
    <property type="match status" value="1"/>
</dbReference>